<dbReference type="Proteomes" id="UP000230709">
    <property type="component" value="Chromosome"/>
</dbReference>
<dbReference type="KEGG" id="mtw:CQW49_12990"/>
<dbReference type="EMBL" id="CP023737">
    <property type="protein sequence ID" value="ATQ68697.1"/>
    <property type="molecule type" value="Genomic_DNA"/>
</dbReference>
<feature type="transmembrane region" description="Helical" evidence="2">
    <location>
        <begin position="55"/>
        <end position="78"/>
    </location>
</feature>
<dbReference type="InterPro" id="IPR005265">
    <property type="entry name" value="HemJ-like"/>
</dbReference>
<name>A0A2D2D132_METT3</name>
<gene>
    <name evidence="3" type="ORF">CQW49_12990</name>
</gene>
<evidence type="ECO:0000313" key="4">
    <source>
        <dbReference type="Proteomes" id="UP000230709"/>
    </source>
</evidence>
<evidence type="ECO:0000256" key="2">
    <source>
        <dbReference type="SAM" id="Phobius"/>
    </source>
</evidence>
<comment type="similarity">
    <text evidence="1">Belongs to the HemJ family.</text>
</comment>
<sequence>MIGWLEPIVPHIKAAHVSALAIWCAGVIALPLMLAHHDPAIGQADYARIRHYTHYAYAFGVTPAAVVTVATGTMLIFLRDVFTPWMFTKFVLVAVLVATHGFVGHQILRVSETAGRFRPAHPATPAIVTLLTALAILFLVLAKPDLRFGFPSWLTEPVGGQLPFAVPSR</sequence>
<comment type="pathway">
    <text evidence="1">Porphyrin-containing compound metabolism; protoporphyrin-IX biosynthesis; protoporphyrin-IX from protoporphyrinogen-IX: step 1/1.</text>
</comment>
<dbReference type="GO" id="GO:0046872">
    <property type="term" value="F:metal ion binding"/>
    <property type="evidence" value="ECO:0007669"/>
    <property type="project" value="UniProtKB-UniRule"/>
</dbReference>
<dbReference type="GO" id="GO:0070818">
    <property type="term" value="F:protoporphyrinogen oxidase activity"/>
    <property type="evidence" value="ECO:0007669"/>
    <property type="project" value="UniProtKB-UniRule"/>
</dbReference>
<dbReference type="AlphaFoldDB" id="A0A2D2D132"/>
<keyword evidence="2" id="KW-0812">Transmembrane</keyword>
<organism evidence="3 4">
    <name type="scientific">Methylosinus trichosporium (strain ATCC 35070 / NCIMB 11131 / UNIQEM 75 / OB3b)</name>
    <dbReference type="NCBI Taxonomy" id="595536"/>
    <lineage>
        <taxon>Bacteria</taxon>
        <taxon>Pseudomonadati</taxon>
        <taxon>Pseudomonadota</taxon>
        <taxon>Alphaproteobacteria</taxon>
        <taxon>Hyphomicrobiales</taxon>
        <taxon>Methylocystaceae</taxon>
        <taxon>Methylosinus</taxon>
    </lineage>
</organism>
<dbReference type="GO" id="GO:0005886">
    <property type="term" value="C:plasma membrane"/>
    <property type="evidence" value="ECO:0007669"/>
    <property type="project" value="UniProtKB-UniRule"/>
</dbReference>
<feature type="transmembrane region" description="Helical" evidence="2">
    <location>
        <begin position="90"/>
        <end position="108"/>
    </location>
</feature>
<keyword evidence="1 2" id="KW-0472">Membrane</keyword>
<comment type="catalytic activity">
    <reaction evidence="1">
        <text>protoporphyrinogen IX + 3 A = protoporphyrin IX + 3 AH2</text>
        <dbReference type="Rhea" id="RHEA:62000"/>
        <dbReference type="ChEBI" id="CHEBI:13193"/>
        <dbReference type="ChEBI" id="CHEBI:17499"/>
        <dbReference type="ChEBI" id="CHEBI:57306"/>
        <dbReference type="ChEBI" id="CHEBI:57307"/>
    </reaction>
</comment>
<keyword evidence="1" id="KW-0479">Metal-binding</keyword>
<dbReference type="PIRSF" id="PIRSF004638">
    <property type="entry name" value="UCP004638"/>
    <property type="match status" value="1"/>
</dbReference>
<evidence type="ECO:0000256" key="1">
    <source>
        <dbReference type="PIRNR" id="PIRNR004638"/>
    </source>
</evidence>
<keyword evidence="2" id="KW-1133">Transmembrane helix</keyword>
<comment type="function">
    <text evidence="1">Catalyzes the oxidation of protoporphyrinogen IX to protoporphyrin IX.</text>
</comment>
<comment type="cofactor">
    <cofactor evidence="1">
        <name>heme b</name>
        <dbReference type="ChEBI" id="CHEBI:60344"/>
    </cofactor>
    <text evidence="1">Binds 1 heme b (iron(II)-protoporphyrin IX) group per subunit.</text>
</comment>
<keyword evidence="1" id="KW-0349">Heme</keyword>
<keyword evidence="1" id="KW-1003">Cell membrane</keyword>
<reference evidence="4" key="1">
    <citation type="submission" date="2017-10" db="EMBL/GenBank/DDBJ databases">
        <title>Completed PacBio SMRT sequence of Methylosinus trichosporium OB3b reveals presence of a third large plasmid.</title>
        <authorList>
            <person name="Charles T.C."/>
            <person name="Lynch M.D.J."/>
            <person name="Heil J.R."/>
            <person name="Cheng J."/>
        </authorList>
    </citation>
    <scope>NUCLEOTIDE SEQUENCE [LARGE SCALE GENOMIC DNA]</scope>
    <source>
        <strain evidence="4">OB3b</strain>
    </source>
</reference>
<evidence type="ECO:0000313" key="3">
    <source>
        <dbReference type="EMBL" id="ATQ68697.1"/>
    </source>
</evidence>
<dbReference type="STRING" id="595536.GCA_000178815_02567"/>
<dbReference type="UniPathway" id="UPA00251">
    <property type="reaction ID" value="UER00324"/>
</dbReference>
<feature type="transmembrane region" description="Helical" evidence="2">
    <location>
        <begin position="120"/>
        <end position="142"/>
    </location>
</feature>
<dbReference type="Pfam" id="PF03653">
    <property type="entry name" value="UPF0093"/>
    <property type="match status" value="1"/>
</dbReference>
<dbReference type="EC" id="1.3.99.-" evidence="1"/>
<proteinExistence type="inferred from homology"/>
<dbReference type="GO" id="GO:0006782">
    <property type="term" value="P:protoporphyrinogen IX biosynthetic process"/>
    <property type="evidence" value="ECO:0007669"/>
    <property type="project" value="UniProtKB-UniRule"/>
</dbReference>
<protein>
    <recommendedName>
        <fullName evidence="1">Protoporphyrinogen IX oxidase</fullName>
        <ecNumber evidence="1">1.3.99.-</ecNumber>
    </recommendedName>
</protein>
<keyword evidence="4" id="KW-1185">Reference proteome</keyword>
<dbReference type="RefSeq" id="WP_003609143.1">
    <property type="nucleotide sequence ID" value="NZ_ADVE02000001.1"/>
</dbReference>
<keyword evidence="1" id="KW-0408">Iron</keyword>
<accession>A0A2D2D132</accession>
<feature type="transmembrane region" description="Helical" evidence="2">
    <location>
        <begin position="12"/>
        <end position="35"/>
    </location>
</feature>